<evidence type="ECO:0000256" key="2">
    <source>
        <dbReference type="ARBA" id="ARBA00023002"/>
    </source>
</evidence>
<dbReference type="Gene3D" id="3.40.50.720">
    <property type="entry name" value="NAD(P)-binding Rossmann-like Domain"/>
    <property type="match status" value="1"/>
</dbReference>
<dbReference type="CDD" id="cd05233">
    <property type="entry name" value="SDR_c"/>
    <property type="match status" value="1"/>
</dbReference>
<evidence type="ECO:0000313" key="3">
    <source>
        <dbReference type="EMBL" id="MBL7628279.1"/>
    </source>
</evidence>
<dbReference type="AlphaFoldDB" id="A0A937RG66"/>
<dbReference type="RefSeq" id="WP_203007162.1">
    <property type="nucleotide sequence ID" value="NZ_JADWYU010000237.1"/>
</dbReference>
<dbReference type="PROSITE" id="PS00061">
    <property type="entry name" value="ADH_SHORT"/>
    <property type="match status" value="1"/>
</dbReference>
<dbReference type="PRINTS" id="PR00081">
    <property type="entry name" value="GDHRDH"/>
</dbReference>
<reference evidence="3" key="1">
    <citation type="submission" date="2020-12" db="EMBL/GenBank/DDBJ databases">
        <title>Genomic characterization of non-nitrogen-fixing Frankia strains.</title>
        <authorList>
            <person name="Carlos-Shanley C."/>
            <person name="Guerra T."/>
            <person name="Hahn D."/>
        </authorList>
    </citation>
    <scope>NUCLEOTIDE SEQUENCE</scope>
    <source>
        <strain evidence="3">CN6</strain>
    </source>
</reference>
<comment type="caution">
    <text evidence="3">The sequence shown here is derived from an EMBL/GenBank/DDBJ whole genome shotgun (WGS) entry which is preliminary data.</text>
</comment>
<comment type="similarity">
    <text evidence="1">Belongs to the short-chain dehydrogenases/reductases (SDR) family.</text>
</comment>
<name>A0A937RG66_9ACTN</name>
<dbReference type="InterPro" id="IPR050259">
    <property type="entry name" value="SDR"/>
</dbReference>
<accession>A0A937RG66</accession>
<dbReference type="PANTHER" id="PTHR42879">
    <property type="entry name" value="3-OXOACYL-(ACYL-CARRIER-PROTEIN) REDUCTASE"/>
    <property type="match status" value="1"/>
</dbReference>
<dbReference type="InterPro" id="IPR002347">
    <property type="entry name" value="SDR_fam"/>
</dbReference>
<dbReference type="FunFam" id="3.40.50.720:FF:000084">
    <property type="entry name" value="Short-chain dehydrogenase reductase"/>
    <property type="match status" value="1"/>
</dbReference>
<keyword evidence="4" id="KW-1185">Reference proteome</keyword>
<dbReference type="Pfam" id="PF13561">
    <property type="entry name" value="adh_short_C2"/>
    <property type="match status" value="1"/>
</dbReference>
<dbReference type="SUPFAM" id="SSF51735">
    <property type="entry name" value="NAD(P)-binding Rossmann-fold domains"/>
    <property type="match status" value="1"/>
</dbReference>
<sequence>MAMELDLEGHRVLVTGAGQGVGRGIALGFAAAGAEVVVNDLRLERAARVVEEITAVGGAAVASPFDVTDYAAVAAAVKALGGVDVLVNNAGNAGAEGWSGLATFVDTEPAQWEPFLRVNLYGVLHCCRAALPAMIAKGWGRIVTIISDSGRTGEANMAAYATAKAGAAGLTRALALENGRHGITVNNISLGTMRTPVTEKTWSDPDNPMAKKLMARYTIRRPGLPEDVAALAVFLASPQASWITGQTYPLNGGISFAQ</sequence>
<organism evidence="3 4">
    <name type="scientific">Frankia nepalensis</name>
    <dbReference type="NCBI Taxonomy" id="1836974"/>
    <lineage>
        <taxon>Bacteria</taxon>
        <taxon>Bacillati</taxon>
        <taxon>Actinomycetota</taxon>
        <taxon>Actinomycetes</taxon>
        <taxon>Frankiales</taxon>
        <taxon>Frankiaceae</taxon>
        <taxon>Frankia</taxon>
    </lineage>
</organism>
<dbReference type="PANTHER" id="PTHR42879:SF2">
    <property type="entry name" value="3-OXOACYL-[ACYL-CARRIER-PROTEIN] REDUCTASE FABG"/>
    <property type="match status" value="1"/>
</dbReference>
<dbReference type="PRINTS" id="PR00080">
    <property type="entry name" value="SDRFAMILY"/>
</dbReference>
<proteinExistence type="inferred from homology"/>
<evidence type="ECO:0000313" key="4">
    <source>
        <dbReference type="Proteomes" id="UP000604475"/>
    </source>
</evidence>
<gene>
    <name evidence="3" type="ORF">I7412_14195</name>
</gene>
<dbReference type="Proteomes" id="UP000604475">
    <property type="component" value="Unassembled WGS sequence"/>
</dbReference>
<protein>
    <submittedName>
        <fullName evidence="3">SDR family oxidoreductase</fullName>
    </submittedName>
</protein>
<dbReference type="EMBL" id="JAEACQ010000181">
    <property type="protein sequence ID" value="MBL7628279.1"/>
    <property type="molecule type" value="Genomic_DNA"/>
</dbReference>
<evidence type="ECO:0000256" key="1">
    <source>
        <dbReference type="ARBA" id="ARBA00006484"/>
    </source>
</evidence>
<dbReference type="GO" id="GO:0016491">
    <property type="term" value="F:oxidoreductase activity"/>
    <property type="evidence" value="ECO:0007669"/>
    <property type="project" value="UniProtKB-KW"/>
</dbReference>
<dbReference type="GO" id="GO:0032787">
    <property type="term" value="P:monocarboxylic acid metabolic process"/>
    <property type="evidence" value="ECO:0007669"/>
    <property type="project" value="UniProtKB-ARBA"/>
</dbReference>
<keyword evidence="2" id="KW-0560">Oxidoreductase</keyword>
<dbReference type="InterPro" id="IPR020904">
    <property type="entry name" value="Sc_DH/Rdtase_CS"/>
</dbReference>
<dbReference type="InterPro" id="IPR036291">
    <property type="entry name" value="NAD(P)-bd_dom_sf"/>
</dbReference>